<sequence length="157" mass="17537">MKFSFVSVYLTILLAIGFAVALPVINGADESALLLREVDEIVDDLISRHPESYLEGTELDERNIFSVVAKVGSKIIGGIKHLIQKGKAKRAAKKAAKAAAAHAAGNHHKRDLEFDDELAERELEAEIEDLFQRYFDIELEDEMAVRDVYDVPLEDLE</sequence>
<name>A0A4Y7SNX6_COPMI</name>
<keyword evidence="3" id="KW-1185">Reference proteome</keyword>
<evidence type="ECO:0000256" key="1">
    <source>
        <dbReference type="SAM" id="SignalP"/>
    </source>
</evidence>
<gene>
    <name evidence="2" type="ORF">FA13DRAFT_1416043</name>
</gene>
<evidence type="ECO:0000313" key="2">
    <source>
        <dbReference type="EMBL" id="TEB23314.1"/>
    </source>
</evidence>
<reference evidence="2 3" key="1">
    <citation type="journal article" date="2019" name="Nat. Ecol. Evol.">
        <title>Megaphylogeny resolves global patterns of mushroom evolution.</title>
        <authorList>
            <person name="Varga T."/>
            <person name="Krizsan K."/>
            <person name="Foldi C."/>
            <person name="Dima B."/>
            <person name="Sanchez-Garcia M."/>
            <person name="Sanchez-Ramirez S."/>
            <person name="Szollosi G.J."/>
            <person name="Szarkandi J.G."/>
            <person name="Papp V."/>
            <person name="Albert L."/>
            <person name="Andreopoulos W."/>
            <person name="Angelini C."/>
            <person name="Antonin V."/>
            <person name="Barry K.W."/>
            <person name="Bougher N.L."/>
            <person name="Buchanan P."/>
            <person name="Buyck B."/>
            <person name="Bense V."/>
            <person name="Catcheside P."/>
            <person name="Chovatia M."/>
            <person name="Cooper J."/>
            <person name="Damon W."/>
            <person name="Desjardin D."/>
            <person name="Finy P."/>
            <person name="Geml J."/>
            <person name="Haridas S."/>
            <person name="Hughes K."/>
            <person name="Justo A."/>
            <person name="Karasinski D."/>
            <person name="Kautmanova I."/>
            <person name="Kiss B."/>
            <person name="Kocsube S."/>
            <person name="Kotiranta H."/>
            <person name="LaButti K.M."/>
            <person name="Lechner B.E."/>
            <person name="Liimatainen K."/>
            <person name="Lipzen A."/>
            <person name="Lukacs Z."/>
            <person name="Mihaltcheva S."/>
            <person name="Morgado L.N."/>
            <person name="Niskanen T."/>
            <person name="Noordeloos M.E."/>
            <person name="Ohm R.A."/>
            <person name="Ortiz-Santana B."/>
            <person name="Ovrebo C."/>
            <person name="Racz N."/>
            <person name="Riley R."/>
            <person name="Savchenko A."/>
            <person name="Shiryaev A."/>
            <person name="Soop K."/>
            <person name="Spirin V."/>
            <person name="Szebenyi C."/>
            <person name="Tomsovsky M."/>
            <person name="Tulloss R.E."/>
            <person name="Uehling J."/>
            <person name="Grigoriev I.V."/>
            <person name="Vagvolgyi C."/>
            <person name="Papp T."/>
            <person name="Martin F.M."/>
            <person name="Miettinen O."/>
            <person name="Hibbett D.S."/>
            <person name="Nagy L.G."/>
        </authorList>
    </citation>
    <scope>NUCLEOTIDE SEQUENCE [LARGE SCALE GENOMIC DNA]</scope>
    <source>
        <strain evidence="2 3">FP101781</strain>
    </source>
</reference>
<organism evidence="2 3">
    <name type="scientific">Coprinellus micaceus</name>
    <name type="common">Glistening ink-cap mushroom</name>
    <name type="synonym">Coprinus micaceus</name>
    <dbReference type="NCBI Taxonomy" id="71717"/>
    <lineage>
        <taxon>Eukaryota</taxon>
        <taxon>Fungi</taxon>
        <taxon>Dikarya</taxon>
        <taxon>Basidiomycota</taxon>
        <taxon>Agaricomycotina</taxon>
        <taxon>Agaricomycetes</taxon>
        <taxon>Agaricomycetidae</taxon>
        <taxon>Agaricales</taxon>
        <taxon>Agaricineae</taxon>
        <taxon>Psathyrellaceae</taxon>
        <taxon>Coprinellus</taxon>
    </lineage>
</organism>
<keyword evidence="1" id="KW-0732">Signal</keyword>
<dbReference type="Proteomes" id="UP000298030">
    <property type="component" value="Unassembled WGS sequence"/>
</dbReference>
<dbReference type="EMBL" id="QPFP01000079">
    <property type="protein sequence ID" value="TEB23314.1"/>
    <property type="molecule type" value="Genomic_DNA"/>
</dbReference>
<comment type="caution">
    <text evidence="2">The sequence shown here is derived from an EMBL/GenBank/DDBJ whole genome shotgun (WGS) entry which is preliminary data.</text>
</comment>
<feature type="chain" id="PRO_5021336926" evidence="1">
    <location>
        <begin position="22"/>
        <end position="157"/>
    </location>
</feature>
<protein>
    <submittedName>
        <fullName evidence="2">Uncharacterized protein</fullName>
    </submittedName>
</protein>
<evidence type="ECO:0000313" key="3">
    <source>
        <dbReference type="Proteomes" id="UP000298030"/>
    </source>
</evidence>
<feature type="signal peptide" evidence="1">
    <location>
        <begin position="1"/>
        <end position="21"/>
    </location>
</feature>
<accession>A0A4Y7SNX6</accession>
<dbReference type="AlphaFoldDB" id="A0A4Y7SNX6"/>
<proteinExistence type="predicted"/>